<evidence type="ECO:0000256" key="6">
    <source>
        <dbReference type="ARBA" id="ARBA00034339"/>
    </source>
</evidence>
<name>A0A2N3HGX8_9FLAO</name>
<evidence type="ECO:0000256" key="1">
    <source>
        <dbReference type="ARBA" id="ARBA00022741"/>
    </source>
</evidence>
<protein>
    <recommendedName>
        <fullName evidence="6">CD-NTase-associated protein 12</fullName>
        <ecNumber evidence="5">3.2.2.5</ecNumber>
    </recommendedName>
    <alternativeName>
        <fullName evidence="7">NAD(+) hydrolase</fullName>
    </alternativeName>
    <alternativeName>
        <fullName evidence="8">TIR-STING</fullName>
    </alternativeName>
</protein>
<sequence length="321" mass="36751">MDFLPNIFIGSSREGKKVTEKVIEQLKGFADCRAWTEAFEIGKSNFDNLTGQIAFYDYAILIATADDVITSRKKQQKTGRDNVLFEFGLFSGGLGHSKVFYILEKNTKIPSDLTGITLPFVPNRYDPNFDIHIKTCVDEIKKHILNKEKTFDLGFLPSTALAYGYFSNFIVRTVERLLEDKVKKKNFSLAGNRKFQIQDLKFTILIPNDLSDDMFSKVKAKRLKDGWGKLNVVRKEIRDYDFSVDISKAVNGELHLVDIPFTLNALNKAVELYSKKQHIGKTVKEQILEEREIRNFKRTLEYLINGNAFTKGIVNVEIVDI</sequence>
<evidence type="ECO:0000259" key="10">
    <source>
        <dbReference type="Pfam" id="PF10137"/>
    </source>
</evidence>
<evidence type="ECO:0000313" key="12">
    <source>
        <dbReference type="EMBL" id="PKQ44211.1"/>
    </source>
</evidence>
<evidence type="ECO:0000256" key="3">
    <source>
        <dbReference type="ARBA" id="ARBA00023118"/>
    </source>
</evidence>
<dbReference type="GO" id="GO:0003953">
    <property type="term" value="F:NAD+ nucleosidase activity"/>
    <property type="evidence" value="ECO:0007669"/>
    <property type="project" value="UniProtKB-EC"/>
</dbReference>
<evidence type="ECO:0000256" key="8">
    <source>
        <dbReference type="ARBA" id="ARBA00034366"/>
    </source>
</evidence>
<evidence type="ECO:0000256" key="5">
    <source>
        <dbReference type="ARBA" id="ARBA00034327"/>
    </source>
</evidence>
<feature type="domain" description="CD-NTase-associated protein 12/Pycsar effector protein TIR" evidence="10">
    <location>
        <begin position="6"/>
        <end position="117"/>
    </location>
</feature>
<gene>
    <name evidence="12" type="ORF">CSW08_14000</name>
</gene>
<evidence type="ECO:0000256" key="9">
    <source>
        <dbReference type="ARBA" id="ARBA00049230"/>
    </source>
</evidence>
<evidence type="ECO:0000259" key="11">
    <source>
        <dbReference type="Pfam" id="PF20300"/>
    </source>
</evidence>
<reference evidence="12 13" key="1">
    <citation type="submission" date="2017-12" db="EMBL/GenBank/DDBJ databases">
        <title>Confluentibacter flavum sp. nov., isolated from the saline lake.</title>
        <authorList>
            <person name="Yu L."/>
        </authorList>
    </citation>
    <scope>NUCLEOTIDE SEQUENCE [LARGE SCALE GENOMIC DNA]</scope>
    <source>
        <strain evidence="12 13">3B</strain>
    </source>
</reference>
<comment type="catalytic activity">
    <reaction evidence="9">
        <text>NAD(+) + H2O = ADP-D-ribose + nicotinamide + H(+)</text>
        <dbReference type="Rhea" id="RHEA:16301"/>
        <dbReference type="ChEBI" id="CHEBI:15377"/>
        <dbReference type="ChEBI" id="CHEBI:15378"/>
        <dbReference type="ChEBI" id="CHEBI:17154"/>
        <dbReference type="ChEBI" id="CHEBI:57540"/>
        <dbReference type="ChEBI" id="CHEBI:57967"/>
        <dbReference type="EC" id="3.2.2.5"/>
    </reaction>
</comment>
<keyword evidence="13" id="KW-1185">Reference proteome</keyword>
<dbReference type="AlphaFoldDB" id="A0A2N3HGX8"/>
<dbReference type="GO" id="GO:0050135">
    <property type="term" value="F:NADP+ nucleosidase activity"/>
    <property type="evidence" value="ECO:0007669"/>
    <property type="project" value="InterPro"/>
</dbReference>
<dbReference type="InterPro" id="IPR019302">
    <property type="entry name" value="CAP12/PCTIR_TIR_dom"/>
</dbReference>
<dbReference type="Proteomes" id="UP000233435">
    <property type="component" value="Unassembled WGS sequence"/>
</dbReference>
<dbReference type="EMBL" id="PJEO01000051">
    <property type="protein sequence ID" value="PKQ44211.1"/>
    <property type="molecule type" value="Genomic_DNA"/>
</dbReference>
<organism evidence="12 13">
    <name type="scientific">Confluentibacter flavum</name>
    <dbReference type="NCBI Taxonomy" id="1909700"/>
    <lineage>
        <taxon>Bacteria</taxon>
        <taxon>Pseudomonadati</taxon>
        <taxon>Bacteroidota</taxon>
        <taxon>Flavobacteriia</taxon>
        <taxon>Flavobacteriales</taxon>
        <taxon>Flavobacteriaceae</taxon>
        <taxon>Confluentibacter</taxon>
    </lineage>
</organism>
<evidence type="ECO:0000256" key="4">
    <source>
        <dbReference type="ARBA" id="ARBA00034315"/>
    </source>
</evidence>
<proteinExistence type="inferred from homology"/>
<dbReference type="Pfam" id="PF20300">
    <property type="entry name" value="prok_STING"/>
    <property type="match status" value="1"/>
</dbReference>
<accession>A0A2N3HGX8</accession>
<comment type="caution">
    <text evidence="12">The sequence shown here is derived from an EMBL/GenBank/DDBJ whole genome shotgun (WGS) entry which is preliminary data.</text>
</comment>
<dbReference type="Pfam" id="PF10137">
    <property type="entry name" value="CAP12-PCTIR_TIR"/>
    <property type="match status" value="1"/>
</dbReference>
<feature type="domain" description="Prokaryotic STING" evidence="11">
    <location>
        <begin position="157"/>
        <end position="301"/>
    </location>
</feature>
<comment type="similarity">
    <text evidence="4">In the C-terminal section; belongs to the bacterial STING family.</text>
</comment>
<evidence type="ECO:0000313" key="13">
    <source>
        <dbReference type="Proteomes" id="UP000233435"/>
    </source>
</evidence>
<dbReference type="EC" id="3.2.2.5" evidence="5"/>
<keyword evidence="1" id="KW-0547">Nucleotide-binding</keyword>
<dbReference type="GO" id="GO:0000166">
    <property type="term" value="F:nucleotide binding"/>
    <property type="evidence" value="ECO:0007669"/>
    <property type="project" value="UniProtKB-KW"/>
</dbReference>
<keyword evidence="2" id="KW-0378">Hydrolase</keyword>
<dbReference type="InterPro" id="IPR046876">
    <property type="entry name" value="Prok_STING"/>
</dbReference>
<evidence type="ECO:0000256" key="2">
    <source>
        <dbReference type="ARBA" id="ARBA00022801"/>
    </source>
</evidence>
<dbReference type="CDD" id="cd22659">
    <property type="entry name" value="STING_bact-like"/>
    <property type="match status" value="1"/>
</dbReference>
<keyword evidence="3" id="KW-0051">Antiviral defense</keyword>
<evidence type="ECO:0000256" key="7">
    <source>
        <dbReference type="ARBA" id="ARBA00034355"/>
    </source>
</evidence>
<dbReference type="GO" id="GO:0051607">
    <property type="term" value="P:defense response to virus"/>
    <property type="evidence" value="ECO:0007669"/>
    <property type="project" value="UniProtKB-KW"/>
</dbReference>